<keyword evidence="2" id="KW-1133">Transmembrane helix</keyword>
<proteinExistence type="predicted"/>
<evidence type="ECO:0000256" key="1">
    <source>
        <dbReference type="SAM" id="Coils"/>
    </source>
</evidence>
<reference evidence="3 4" key="1">
    <citation type="journal article" date="2016" name="ISME J.">
        <title>Chasing the elusive Euryarchaeota class WSA2: genomes reveal a uniquely fastidious methyl-reducing methanogen.</title>
        <authorList>
            <person name="Nobu M.K."/>
            <person name="Narihiro T."/>
            <person name="Kuroda K."/>
            <person name="Mei R."/>
            <person name="Liu W.T."/>
        </authorList>
    </citation>
    <scope>NUCLEOTIDE SEQUENCE [LARGE SCALE GENOMIC DNA]</scope>
    <source>
        <strain evidence="3">U1lsi0528_Bin089</strain>
    </source>
</reference>
<organism evidence="3 4">
    <name type="scientific">Candidatus Methanofastidiosum methylothiophilum</name>
    <dbReference type="NCBI Taxonomy" id="1705564"/>
    <lineage>
        <taxon>Archaea</taxon>
        <taxon>Methanobacteriati</taxon>
        <taxon>Methanobacteriota</taxon>
        <taxon>Stenosarchaea group</taxon>
        <taxon>Candidatus Methanofastidiosia</taxon>
        <taxon>Candidatus Methanofastidiosales</taxon>
        <taxon>Candidatus Methanofastidiosaceae</taxon>
        <taxon>Candidatus Methanofastidiosum</taxon>
    </lineage>
</organism>
<protein>
    <submittedName>
        <fullName evidence="3">Uncharacterized protein</fullName>
    </submittedName>
</protein>
<feature type="transmembrane region" description="Helical" evidence="2">
    <location>
        <begin position="45"/>
        <end position="64"/>
    </location>
</feature>
<keyword evidence="2" id="KW-0472">Membrane</keyword>
<keyword evidence="2" id="KW-0812">Transmembrane</keyword>
<dbReference type="AlphaFoldDB" id="A0A150INJ8"/>
<feature type="transmembrane region" description="Helical" evidence="2">
    <location>
        <begin position="76"/>
        <end position="96"/>
    </location>
</feature>
<evidence type="ECO:0000313" key="4">
    <source>
        <dbReference type="Proteomes" id="UP000075578"/>
    </source>
</evidence>
<dbReference type="Proteomes" id="UP000075578">
    <property type="component" value="Unassembled WGS sequence"/>
</dbReference>
<feature type="coiled-coil region" evidence="1">
    <location>
        <begin position="7"/>
        <end position="41"/>
    </location>
</feature>
<gene>
    <name evidence="3" type="ORF">AMQ74_01820</name>
</gene>
<evidence type="ECO:0000313" key="3">
    <source>
        <dbReference type="EMBL" id="KYC46468.1"/>
    </source>
</evidence>
<keyword evidence="1" id="KW-0175">Coiled coil</keyword>
<accession>A0A150INJ8</accession>
<name>A0A150INJ8_9EURY</name>
<dbReference type="EMBL" id="LNGD01000206">
    <property type="protein sequence ID" value="KYC46468.1"/>
    <property type="molecule type" value="Genomic_DNA"/>
</dbReference>
<sequence length="98" mass="11416">MELQKSVDSYKTENQELTTEIENLNKRLQKADEDRVVSERISNNFWQFSWGLTILLPILLLFFAELRTKSVITSTQLLISSIVGTFVVFLILYILFIT</sequence>
<comment type="caution">
    <text evidence="3">The sequence shown here is derived from an EMBL/GenBank/DDBJ whole genome shotgun (WGS) entry which is preliminary data.</text>
</comment>
<evidence type="ECO:0000256" key="2">
    <source>
        <dbReference type="SAM" id="Phobius"/>
    </source>
</evidence>